<gene>
    <name evidence="3" type="ORF">EI77_03119</name>
</gene>
<dbReference type="Gene3D" id="3.30.2350.10">
    <property type="entry name" value="Pseudouridine synthase"/>
    <property type="match status" value="1"/>
</dbReference>
<dbReference type="GO" id="GO:0140098">
    <property type="term" value="F:catalytic activity, acting on RNA"/>
    <property type="evidence" value="ECO:0007669"/>
    <property type="project" value="UniProtKB-ARBA"/>
</dbReference>
<evidence type="ECO:0000313" key="3">
    <source>
        <dbReference type="EMBL" id="TDU68002.1"/>
    </source>
</evidence>
<dbReference type="InterPro" id="IPR020103">
    <property type="entry name" value="PsdUridine_synth_cat_dom_sf"/>
</dbReference>
<evidence type="ECO:0000313" key="4">
    <source>
        <dbReference type="Proteomes" id="UP000295662"/>
    </source>
</evidence>
<dbReference type="RefSeq" id="WP_133796151.1">
    <property type="nucleotide sequence ID" value="NZ_SOCA01000006.1"/>
</dbReference>
<dbReference type="Proteomes" id="UP000295662">
    <property type="component" value="Unassembled WGS sequence"/>
</dbReference>
<dbReference type="PANTHER" id="PTHR21600">
    <property type="entry name" value="MITOCHONDRIAL RNA PSEUDOURIDINE SYNTHASE"/>
    <property type="match status" value="1"/>
</dbReference>
<organism evidence="3 4">
    <name type="scientific">Prosthecobacter fusiformis</name>
    <dbReference type="NCBI Taxonomy" id="48464"/>
    <lineage>
        <taxon>Bacteria</taxon>
        <taxon>Pseudomonadati</taxon>
        <taxon>Verrucomicrobiota</taxon>
        <taxon>Verrucomicrobiia</taxon>
        <taxon>Verrucomicrobiales</taxon>
        <taxon>Verrucomicrobiaceae</taxon>
        <taxon>Prosthecobacter</taxon>
    </lineage>
</organism>
<dbReference type="AlphaFoldDB" id="A0A4R7RR24"/>
<dbReference type="Pfam" id="PF00849">
    <property type="entry name" value="PseudoU_synth_2"/>
    <property type="match status" value="1"/>
</dbReference>
<sequence>MLHAVNPDFTLLDETDDYIVVDKPAPLQVHPSTPNGTWTLWHGLNELLAYEMANGGQISIINRLDRETSGTVLVAKNQPAARRFGIAMQERQFHKTYLAIVHGWPEWEELDLNAPILRKGEVAESPIWVKQIVHPDGAACQTRFWLFQKVSHPQAGPLALVEAAPVTGRMHQIRVHLAHLGHPILGDKIYGADETCYLDFIQTGWTPDLEKRLHFSRQALHSHRLEVRTPDFTHIWQASLPVEMQRWIYPD</sequence>
<dbReference type="GO" id="GO:0009982">
    <property type="term" value="F:pseudouridine synthase activity"/>
    <property type="evidence" value="ECO:0007669"/>
    <property type="project" value="InterPro"/>
</dbReference>
<comment type="similarity">
    <text evidence="1">Belongs to the pseudouridine synthase RluA family.</text>
</comment>
<accession>A0A4R7RR24</accession>
<name>A0A4R7RR24_9BACT</name>
<feature type="domain" description="Pseudouridine synthase RsuA/RluA-like" evidence="2">
    <location>
        <begin position="17"/>
        <end position="179"/>
    </location>
</feature>
<dbReference type="GO" id="GO:0000455">
    <property type="term" value="P:enzyme-directed rRNA pseudouridine synthesis"/>
    <property type="evidence" value="ECO:0007669"/>
    <property type="project" value="TreeGrafter"/>
</dbReference>
<dbReference type="OrthoDB" id="9807829at2"/>
<comment type="caution">
    <text evidence="3">The sequence shown here is derived from an EMBL/GenBank/DDBJ whole genome shotgun (WGS) entry which is preliminary data.</text>
</comment>
<dbReference type="PANTHER" id="PTHR21600:SF87">
    <property type="entry name" value="RNA PSEUDOURIDYLATE SYNTHASE DOMAIN-CONTAINING PROTEIN 1"/>
    <property type="match status" value="1"/>
</dbReference>
<dbReference type="EMBL" id="SOCA01000006">
    <property type="protein sequence ID" value="TDU68002.1"/>
    <property type="molecule type" value="Genomic_DNA"/>
</dbReference>
<dbReference type="InterPro" id="IPR006145">
    <property type="entry name" value="PsdUridine_synth_RsuA/RluA"/>
</dbReference>
<dbReference type="CDD" id="cd02869">
    <property type="entry name" value="PseudoU_synth_RluA_like"/>
    <property type="match status" value="1"/>
</dbReference>
<dbReference type="SUPFAM" id="SSF55120">
    <property type="entry name" value="Pseudouridine synthase"/>
    <property type="match status" value="1"/>
</dbReference>
<evidence type="ECO:0000259" key="2">
    <source>
        <dbReference type="Pfam" id="PF00849"/>
    </source>
</evidence>
<protein>
    <submittedName>
        <fullName evidence="3">23S rRNA pseudouridine1911/1915/1917 synthase</fullName>
    </submittedName>
</protein>
<dbReference type="InterPro" id="IPR050188">
    <property type="entry name" value="RluA_PseudoU_synthase"/>
</dbReference>
<keyword evidence="4" id="KW-1185">Reference proteome</keyword>
<dbReference type="GO" id="GO:0003723">
    <property type="term" value="F:RNA binding"/>
    <property type="evidence" value="ECO:0007669"/>
    <property type="project" value="InterPro"/>
</dbReference>
<reference evidence="3 4" key="1">
    <citation type="submission" date="2019-03" db="EMBL/GenBank/DDBJ databases">
        <title>Genomic Encyclopedia of Archaeal and Bacterial Type Strains, Phase II (KMG-II): from individual species to whole genera.</title>
        <authorList>
            <person name="Goeker M."/>
        </authorList>
    </citation>
    <scope>NUCLEOTIDE SEQUENCE [LARGE SCALE GENOMIC DNA]</scope>
    <source>
        <strain evidence="3 4">ATCC 25309</strain>
    </source>
</reference>
<evidence type="ECO:0000256" key="1">
    <source>
        <dbReference type="ARBA" id="ARBA00010876"/>
    </source>
</evidence>
<proteinExistence type="inferred from homology"/>